<accession>A0A4Q7RGY5</accession>
<protein>
    <submittedName>
        <fullName evidence="3">Uncharacterized protein</fullName>
    </submittedName>
</protein>
<reference evidence="3 4" key="1">
    <citation type="journal article" date="2015" name="Stand. Genomic Sci.">
        <title>Genomic Encyclopedia of Bacterial and Archaeal Type Strains, Phase III: the genomes of soil and plant-associated and newly described type strains.</title>
        <authorList>
            <person name="Whitman W.B."/>
            <person name="Woyke T."/>
            <person name="Klenk H.P."/>
            <person name="Zhou Y."/>
            <person name="Lilburn T.G."/>
            <person name="Beck B.J."/>
            <person name="De Vos P."/>
            <person name="Vandamme P."/>
            <person name="Eisen J.A."/>
            <person name="Garrity G."/>
            <person name="Hugenholtz P."/>
            <person name="Kyrpides N.C."/>
        </authorList>
    </citation>
    <scope>NUCLEOTIDE SEQUENCE [LARGE SCALE GENOMIC DNA]</scope>
    <source>
        <strain evidence="3 4">ASC-9842</strain>
    </source>
</reference>
<dbReference type="RefSeq" id="WP_130393471.1">
    <property type="nucleotide sequence ID" value="NZ_SGXM01000009.1"/>
</dbReference>
<evidence type="ECO:0000256" key="2">
    <source>
        <dbReference type="SAM" id="SignalP"/>
    </source>
</evidence>
<proteinExistence type="predicted"/>
<feature type="chain" id="PRO_5020830357" evidence="2">
    <location>
        <begin position="21"/>
        <end position="116"/>
    </location>
</feature>
<keyword evidence="4" id="KW-1185">Reference proteome</keyword>
<feature type="region of interest" description="Disordered" evidence="1">
    <location>
        <begin position="56"/>
        <end position="116"/>
    </location>
</feature>
<evidence type="ECO:0000256" key="1">
    <source>
        <dbReference type="SAM" id="MobiDB-lite"/>
    </source>
</evidence>
<dbReference type="AlphaFoldDB" id="A0A4Q7RGY5"/>
<dbReference type="Proteomes" id="UP000291078">
    <property type="component" value="Unassembled WGS sequence"/>
</dbReference>
<evidence type="ECO:0000313" key="4">
    <source>
        <dbReference type="Proteomes" id="UP000291078"/>
    </source>
</evidence>
<feature type="signal peptide" evidence="2">
    <location>
        <begin position="1"/>
        <end position="20"/>
    </location>
</feature>
<feature type="compositionally biased region" description="Low complexity" evidence="1">
    <location>
        <begin position="95"/>
        <end position="106"/>
    </location>
</feature>
<feature type="compositionally biased region" description="Low complexity" evidence="1">
    <location>
        <begin position="64"/>
        <end position="79"/>
    </location>
</feature>
<sequence>MLAKRCIVLASLLMLAPALAAAQVPAPALPDPMNPHAAVPALPDVAPLAGYQRYETPQRQPWRAANASVAPAAGAAADPHAGHAMHHASPPPASTPAGMPASPAPADGGHQHHHAH</sequence>
<evidence type="ECO:0000313" key="3">
    <source>
        <dbReference type="EMBL" id="RZT31400.1"/>
    </source>
</evidence>
<comment type="caution">
    <text evidence="3">The sequence shown here is derived from an EMBL/GenBank/DDBJ whole genome shotgun (WGS) entry which is preliminary data.</text>
</comment>
<name>A0A4Q7RGY5_9BURK</name>
<gene>
    <name evidence="3" type="ORF">EV147_4581</name>
</gene>
<organism evidence="3 4">
    <name type="scientific">Cupriavidus agavae</name>
    <dbReference type="NCBI Taxonomy" id="1001822"/>
    <lineage>
        <taxon>Bacteria</taxon>
        <taxon>Pseudomonadati</taxon>
        <taxon>Pseudomonadota</taxon>
        <taxon>Betaproteobacteria</taxon>
        <taxon>Burkholderiales</taxon>
        <taxon>Burkholderiaceae</taxon>
        <taxon>Cupriavidus</taxon>
    </lineage>
</organism>
<dbReference type="EMBL" id="SGXM01000009">
    <property type="protein sequence ID" value="RZT31400.1"/>
    <property type="molecule type" value="Genomic_DNA"/>
</dbReference>
<keyword evidence="2" id="KW-0732">Signal</keyword>